<accession>A0A1I5KNQ5</accession>
<dbReference type="PANTHER" id="PTHR30514:SF20">
    <property type="entry name" value="TRANSCRIPTIONAL REGULATOR"/>
    <property type="match status" value="1"/>
</dbReference>
<dbReference type="PROSITE" id="PS51071">
    <property type="entry name" value="HTH_RPIR"/>
    <property type="match status" value="1"/>
</dbReference>
<organism evidence="6 7">
    <name type="scientific">Enterovibrio norvegicus DSM 15893</name>
    <dbReference type="NCBI Taxonomy" id="1121869"/>
    <lineage>
        <taxon>Bacteria</taxon>
        <taxon>Pseudomonadati</taxon>
        <taxon>Pseudomonadota</taxon>
        <taxon>Gammaproteobacteria</taxon>
        <taxon>Vibrionales</taxon>
        <taxon>Vibrionaceae</taxon>
        <taxon>Enterovibrio</taxon>
    </lineage>
</organism>
<dbReference type="InterPro" id="IPR047640">
    <property type="entry name" value="RpiR-like"/>
</dbReference>
<dbReference type="AlphaFoldDB" id="A0A1I5KNQ5"/>
<dbReference type="GeneID" id="35872555"/>
<dbReference type="CDD" id="cd05013">
    <property type="entry name" value="SIS_RpiR"/>
    <property type="match status" value="1"/>
</dbReference>
<evidence type="ECO:0000313" key="6">
    <source>
        <dbReference type="EMBL" id="SFO86542.1"/>
    </source>
</evidence>
<dbReference type="Proteomes" id="UP000182692">
    <property type="component" value="Unassembled WGS sequence"/>
</dbReference>
<dbReference type="InterPro" id="IPR035472">
    <property type="entry name" value="RpiR-like_SIS"/>
</dbReference>
<evidence type="ECO:0000259" key="4">
    <source>
        <dbReference type="PROSITE" id="PS51071"/>
    </source>
</evidence>
<dbReference type="PROSITE" id="PS51464">
    <property type="entry name" value="SIS"/>
    <property type="match status" value="1"/>
</dbReference>
<dbReference type="Gene3D" id="1.10.10.10">
    <property type="entry name" value="Winged helix-like DNA-binding domain superfamily/Winged helix DNA-binding domain"/>
    <property type="match status" value="1"/>
</dbReference>
<name>A0A1I5KNQ5_9GAMM</name>
<dbReference type="InterPro" id="IPR046348">
    <property type="entry name" value="SIS_dom_sf"/>
</dbReference>
<dbReference type="Pfam" id="PF01418">
    <property type="entry name" value="HTH_6"/>
    <property type="match status" value="1"/>
</dbReference>
<evidence type="ECO:0000256" key="3">
    <source>
        <dbReference type="ARBA" id="ARBA00023163"/>
    </source>
</evidence>
<dbReference type="InterPro" id="IPR009057">
    <property type="entry name" value="Homeodomain-like_sf"/>
</dbReference>
<keyword evidence="3" id="KW-0804">Transcription</keyword>
<dbReference type="STRING" id="1121869.SAMN03084138_00679"/>
<feature type="domain" description="SIS" evidence="5">
    <location>
        <begin position="138"/>
        <end position="277"/>
    </location>
</feature>
<dbReference type="GO" id="GO:0003700">
    <property type="term" value="F:DNA-binding transcription factor activity"/>
    <property type="evidence" value="ECO:0007669"/>
    <property type="project" value="InterPro"/>
</dbReference>
<evidence type="ECO:0000256" key="2">
    <source>
        <dbReference type="ARBA" id="ARBA00023125"/>
    </source>
</evidence>
<dbReference type="InterPro" id="IPR000281">
    <property type="entry name" value="HTH_RpiR"/>
</dbReference>
<dbReference type="GO" id="GO:1901135">
    <property type="term" value="P:carbohydrate derivative metabolic process"/>
    <property type="evidence" value="ECO:0007669"/>
    <property type="project" value="InterPro"/>
</dbReference>
<reference evidence="6 7" key="1">
    <citation type="submission" date="2016-10" db="EMBL/GenBank/DDBJ databases">
        <authorList>
            <person name="de Groot N.N."/>
        </authorList>
    </citation>
    <scope>NUCLEOTIDE SEQUENCE [LARGE SCALE GENOMIC DNA]</scope>
    <source>
        <strain evidence="6 7">DSM 15893</strain>
    </source>
</reference>
<dbReference type="SUPFAM" id="SSF53697">
    <property type="entry name" value="SIS domain"/>
    <property type="match status" value="1"/>
</dbReference>
<keyword evidence="1" id="KW-0805">Transcription regulation</keyword>
<evidence type="ECO:0000259" key="5">
    <source>
        <dbReference type="PROSITE" id="PS51464"/>
    </source>
</evidence>
<dbReference type="GO" id="GO:0003677">
    <property type="term" value="F:DNA binding"/>
    <property type="evidence" value="ECO:0007669"/>
    <property type="project" value="UniProtKB-KW"/>
</dbReference>
<dbReference type="RefSeq" id="WP_017011022.1">
    <property type="nucleotide sequence ID" value="NZ_FOWR01000004.1"/>
</dbReference>
<sequence length="277" mass="30651">MATATHLAELQQQIRHRYHDLSKRLQQVAHYVMDNPNSIAFDTVAVIATHASVPPSTLIRFANAFEFSGFNEMKQLFRKNLVEETSSYTERAKLLQHREGEHQSLDTPADMLMQFSQANAVALQEMPSTISSELLNNAVTLLENAETIYVVGMRRSFSIAAYFAYALRHLERRVVLVDGFGGMANEQMALVSERDVVVSASFPAYSEETVLLCERAAASNAKQIVFTDSQVSPLAANSDVCFVVKEAEVESFRSQAASMCLAQTLAVSLAFRLSKSG</sequence>
<keyword evidence="2" id="KW-0238">DNA-binding</keyword>
<dbReference type="SUPFAM" id="SSF46689">
    <property type="entry name" value="Homeodomain-like"/>
    <property type="match status" value="1"/>
</dbReference>
<dbReference type="InterPro" id="IPR036388">
    <property type="entry name" value="WH-like_DNA-bd_sf"/>
</dbReference>
<evidence type="ECO:0000313" key="7">
    <source>
        <dbReference type="Proteomes" id="UP000182692"/>
    </source>
</evidence>
<dbReference type="InterPro" id="IPR001347">
    <property type="entry name" value="SIS_dom"/>
</dbReference>
<dbReference type="PANTHER" id="PTHR30514">
    <property type="entry name" value="GLUCOKINASE"/>
    <property type="match status" value="1"/>
</dbReference>
<gene>
    <name evidence="6" type="ORF">SAMN03084138_00679</name>
</gene>
<dbReference type="EMBL" id="FOWR01000004">
    <property type="protein sequence ID" value="SFO86542.1"/>
    <property type="molecule type" value="Genomic_DNA"/>
</dbReference>
<dbReference type="GO" id="GO:0097367">
    <property type="term" value="F:carbohydrate derivative binding"/>
    <property type="evidence" value="ECO:0007669"/>
    <property type="project" value="InterPro"/>
</dbReference>
<dbReference type="OrthoDB" id="9814005at2"/>
<feature type="domain" description="HTH rpiR-type" evidence="4">
    <location>
        <begin position="8"/>
        <end position="84"/>
    </location>
</feature>
<dbReference type="Pfam" id="PF01380">
    <property type="entry name" value="SIS"/>
    <property type="match status" value="1"/>
</dbReference>
<dbReference type="Gene3D" id="3.40.50.10490">
    <property type="entry name" value="Glucose-6-phosphate isomerase like protein, domain 1"/>
    <property type="match status" value="1"/>
</dbReference>
<proteinExistence type="predicted"/>
<protein>
    <submittedName>
        <fullName evidence="6">Transcriptional regulator, RpiR family</fullName>
    </submittedName>
</protein>
<evidence type="ECO:0000256" key="1">
    <source>
        <dbReference type="ARBA" id="ARBA00023015"/>
    </source>
</evidence>